<feature type="region of interest" description="Disordered" evidence="1">
    <location>
        <begin position="3419"/>
        <end position="3444"/>
    </location>
</feature>
<feature type="region of interest" description="Disordered" evidence="1">
    <location>
        <begin position="5763"/>
        <end position="5790"/>
    </location>
</feature>
<keyword evidence="4" id="KW-1185">Reference proteome</keyword>
<feature type="compositionally biased region" description="Polar residues" evidence="1">
    <location>
        <begin position="3032"/>
        <end position="3046"/>
    </location>
</feature>
<evidence type="ECO:0000256" key="1">
    <source>
        <dbReference type="SAM" id="MobiDB-lite"/>
    </source>
</evidence>
<feature type="compositionally biased region" description="Polar residues" evidence="1">
    <location>
        <begin position="3010"/>
        <end position="3024"/>
    </location>
</feature>
<feature type="region of interest" description="Disordered" evidence="1">
    <location>
        <begin position="2272"/>
        <end position="2321"/>
    </location>
</feature>
<dbReference type="Proteomes" id="UP000037778">
    <property type="component" value="Unassembled WGS sequence"/>
</dbReference>
<dbReference type="InterPro" id="IPR044081">
    <property type="entry name" value="DUF5776"/>
</dbReference>
<feature type="domain" description="DUF5776" evidence="2">
    <location>
        <begin position="7152"/>
        <end position="7220"/>
    </location>
</feature>
<feature type="region of interest" description="Disordered" evidence="1">
    <location>
        <begin position="7257"/>
        <end position="7304"/>
    </location>
</feature>
<gene>
    <name evidence="3" type="ORF">RZ71_10520</name>
</gene>
<feature type="region of interest" description="Disordered" evidence="1">
    <location>
        <begin position="3336"/>
        <end position="3363"/>
    </location>
</feature>
<feature type="region of interest" description="Disordered" evidence="1">
    <location>
        <begin position="6616"/>
        <end position="6642"/>
    </location>
</feature>
<feature type="region of interest" description="Disordered" evidence="1">
    <location>
        <begin position="1454"/>
        <end position="1510"/>
    </location>
</feature>
<feature type="compositionally biased region" description="Polar residues" evidence="1">
    <location>
        <begin position="112"/>
        <end position="132"/>
    </location>
</feature>
<feature type="region of interest" description="Disordered" evidence="1">
    <location>
        <begin position="2110"/>
        <end position="2135"/>
    </location>
</feature>
<feature type="region of interest" description="Disordered" evidence="1">
    <location>
        <begin position="3010"/>
        <end position="3071"/>
    </location>
</feature>
<feature type="region of interest" description="Disordered" evidence="1">
    <location>
        <begin position="5608"/>
        <end position="5697"/>
    </location>
</feature>
<feature type="region of interest" description="Disordered" evidence="1">
    <location>
        <begin position="6195"/>
        <end position="6214"/>
    </location>
</feature>
<feature type="compositionally biased region" description="Polar residues" evidence="1">
    <location>
        <begin position="4311"/>
        <end position="4321"/>
    </location>
</feature>
<feature type="region of interest" description="Disordered" evidence="1">
    <location>
        <begin position="1525"/>
        <end position="1545"/>
    </location>
</feature>
<evidence type="ECO:0000259" key="2">
    <source>
        <dbReference type="Pfam" id="PF19087"/>
    </source>
</evidence>
<feature type="region of interest" description="Disordered" evidence="1">
    <location>
        <begin position="4021"/>
        <end position="4041"/>
    </location>
</feature>
<feature type="region of interest" description="Disordered" evidence="1">
    <location>
        <begin position="3535"/>
        <end position="3566"/>
    </location>
</feature>
<feature type="compositionally biased region" description="Polar residues" evidence="1">
    <location>
        <begin position="3861"/>
        <end position="3871"/>
    </location>
</feature>
<feature type="compositionally biased region" description="Polar residues" evidence="1">
    <location>
        <begin position="3471"/>
        <end position="3485"/>
    </location>
</feature>
<dbReference type="RefSeq" id="WP_053791446.1">
    <property type="nucleotide sequence ID" value="NZ_JXCY01000002.1"/>
</dbReference>
<feature type="compositionally biased region" description="Basic residues" evidence="1">
    <location>
        <begin position="7273"/>
        <end position="7282"/>
    </location>
</feature>
<feature type="domain" description="DUF5776" evidence="2">
    <location>
        <begin position="7474"/>
        <end position="7542"/>
    </location>
</feature>
<feature type="compositionally biased region" description="Low complexity" evidence="1">
    <location>
        <begin position="212"/>
        <end position="255"/>
    </location>
</feature>
<feature type="compositionally biased region" description="Polar residues" evidence="1">
    <location>
        <begin position="5608"/>
        <end position="5624"/>
    </location>
</feature>
<organism evidence="3 4">
    <name type="scientific">Apilactobacillus kunkeei</name>
    <dbReference type="NCBI Taxonomy" id="148814"/>
    <lineage>
        <taxon>Bacteria</taxon>
        <taxon>Bacillati</taxon>
        <taxon>Bacillota</taxon>
        <taxon>Bacilli</taxon>
        <taxon>Lactobacillales</taxon>
        <taxon>Lactobacillaceae</taxon>
        <taxon>Apilactobacillus</taxon>
    </lineage>
</organism>
<feature type="compositionally biased region" description="Polar residues" evidence="1">
    <location>
        <begin position="5641"/>
        <end position="5657"/>
    </location>
</feature>
<feature type="region of interest" description="Disordered" evidence="1">
    <location>
        <begin position="199"/>
        <end position="283"/>
    </location>
</feature>
<feature type="region of interest" description="Disordered" evidence="1">
    <location>
        <begin position="50"/>
        <end position="132"/>
    </location>
</feature>
<sequence>MQYNKQQFNKVKDKKVMKKVKKQWVVVSVATLAFLGTTAYTMGGTEAHADGTTSGNNTNGNSTGGTQNNNQSAGSSSSSSVSLTAASGQSSSNQSSGTSASSSTSNSSSSSNPVVTVGANNGQAPSFNNNDDSATYAQQVQQGYQDAFNGKTNNSGTLTGQAINYYNAGYAAAAAVMNDYNQKTKGIGTGTQDYTYYGNTPNRKDDAGNVKNASLSSSGASLASNTAANSTTSNNASSGAASSNGSGFTGASTTNPQTALTDGTPQNYNSPDSPYRGGADTPYAAYTSTQNYEQQLLSKFSNVNNVSVQSSGNITTSIIPQASDAIIQQARQQYANYAGLAKAFDTATNMTLSMQGYNDAESGKWVGIAPGQASQGNQDFYVKSFTAQGTDISQSLNPYDLAYRGAKKAISDSFDQYNNFKTNTAFNPVNTSNQYYNMGYNDVVNQETAKGSGVVFVSNGGQFYNILTGRTDSISANSGNVANNVIKIKAIGDIDLTGISTSGIDNEFISATGSSITIDGQNHMIDFHDVNYTFTNSNFTDLYLQNFQALYASNYYGPFRVGPNDNIHYSNINYIGGQLLSATTQNVYFSGNVNVLNPVNYNNLAQSAYYNSPFTQNVQTFGGGNQQNLEVQNFVLENNSHYFGNTSPVMGGNAIELYGNMTLGQNSKMTLASRDTGGQGENGINVSNMAIYFRSASANLNVAKDAVLNIIPLASQTANRLSGGIYMNGGNITVDGGTINFQAYNGTAGYYNQAIDMQGSSTIKVINGGLVKALEAGLPQTTGTYYTSGGRQATLYGLIANESNNGNFYVGNGGNLIVGLTDQNGGYVTPYYGNLTINGVGSDHVIFYNNNTTNNTFQTGGNQKGINAYNVGILDSSNRITPLYYFNLPSGSVNYTGVDGSGNPVSGSVNTTQLEIQSIPAVQFVGTSGVSVDNNGNTVITSYAKLTNYNSILGQKLYYQVGYSGTDPQGNFNNLTTYPNSSTQDLYSNADPNLYTGAINVPTNYAGEIIPVTFVLQKSATGNVNPQFVGMRFKYGLTSVNNIVNTSPSAGTNNYTITIEGYNTGSNGKVTENGDMGITAGSTAVQQNGIVDGLADASAGNTNAKNAESFATRTSTDYTGAYNDAQNGYAAFNKNSPLSLDALKQTTGFNAAVNPVAYIQGYQKAAYDAGVSDAHFGITSPQLQNIPGYQDGVNQYNQAYLIGLDPSKASLPLSTLQSQYGLASTYLGIPASATTTGLSDAQGALSFVQDERNAIINSTSGGYGTVLSNPTQKNAYLDAEAGYFNAVKNVSNPTAANPNPNASKAEQAGFQYGQSLINGALAKQRPTVANPSAGIYNLAAAQSAYDAVQAALIHAISNTSTEESATSHGDLPDDSYVGDKTVYKSIKYGYYKADQGQTDINLTGQKESKLDLLEEVGYILYVQPKAYEQGAQTFNNKQANTAANNPYNNSTIGQQSFNSGFSDAQTAFNQGQSDGLNTVKNSANPQGVPDTTTTVPASYQNDDNLSSSYKTGYKGVVDGYKDGVSSTTGSSTNNSPTNKTTANYETSYQNGNAQGRQQAGANDYVNNTVSQTVANSDTNYATGVNTAAQGHSDGYSQAQSQPGNSNITTNNTDKTYVTGFNTGVSDERLDATKNIDANAFNQGAQDYINNLPISVSGHEKYYIAYYSQGYNAARQGLLDARDGKSQSLPTFTPSANKADPTYVNSSTIVAQFTTNLQNAYKLGYNSFKNDVTTGFSDSNNALANNQAALTANDGNKLVAYNVAADIFNTQLASLENTKYNNQQSPSGTLYTDLQTWFNTQAQADYQSGENIAKKTIVEPTAANTQPQISFGFLQAGFKDLTNGYNGTTGSTVNTNSQGYVDGVKQQQQLNTGINTAKTSVQNNTPSDPDQLDAYNGTKAGYMDVATGSITGSNTITSQYDKVFVDAYKKAYSDGTSLANEALQQLSQNQTASDATLNADGAKNVAYTAAYNQVMDGYHSVLGMTTGSTPSSNANYQQGQTVGHTFMNDYNAAEAKSNPKVSDNPSSQTYHGVVDALNNASANGIIPTITSSSNGTLYIDGYNRAVADINNASTHARKDFDNGAQPNPGQETTAAIQAGYTQAYQALTTGFKQGLSNPNSSAPANNNAAHGFLSGQSSEQGYKDAIRDFNNGSNNNPNANTETGYSDTMHALLDAQKQQRNNQNTSTIYGLAYSQALGANDGLTAVKSNPSTSDIPANVPSTVNPFAYQDGYQGSVDGYKDGSASTEGTSTNNSAAQANNPIYQNAYKQGNTAGRQQAGANDYTNGTVSQAEQQKDSNYATGVQNASSGYSDGVNNQAQKSTDQTYVTGYTQGKSSGNGIARAIPLNSSDSGLTGDDLNAYYGVKDAYALVANPNIQSSQLPSNNKGVNKTSNAYKAALQSYESQALSDEAQGVARFQASQANNYDTTSSNATVDTQAMSNGYIKVQKGYNDSVSKQYDTTNKNASYIAGKSMYNDILQGRADARTNPNSVGSYNNGSAVQIAAYDGTATAFTNVINGNGSLPASPLQGDQPQTKAYVDAYNAAIGIANDDALKGAKAYVNGQPVKTTSDADSLSFNYGYQRATVGFDDGPGNEQNASDTGYQYGFNAYTSAVLGYTDAKYGNNNNQNNAKSSDAYNAATTAYNDAATALGSNPDMQVPSFTNASPAYQYSYVQSMTYLNGRYTAGAQQFGKAYSQNIISPDTSKAPTNDESALIINGFRDALAGYSEALSNPNATGPIINTTSGSKIGFAEGKQLLTAVNDVVNNGLTAKNPNNSDPIYTYAFPGSLNAKKAFDANPDISDQVPGTDPYAGYAVYSKSYQLAIDGLRANYQNGVQQYLSSQAAPANATTEYTMGYNDAKQSFEDAIVRGQSSSTKKTTEAINAFNEGQKALQGYNDAVSTGQMNYPTGTDQNQIDANNGASQALTDISNGLANNESAYTSYSNAFKLAYAKVKQAAQTAYDKGASGYVNGDNNTTATDPISKVQSAGYAAAKQGHDLQQAGQTLTDAQKNNSALNTGFNDSKSGNDGLAAAGSNTTPDMTKWTQPQKDGYQGTVDAYANGQSDGQMPDLTGKSQAYKDAYTTSYNDAKQKATQGATAALNGQSVDQTGWTQKQKDAYATGVTNANNAYKQNQDNVNATNPYTAGSDGSESFDGAKAGFADGANGGQTSLDGKSDVFKAAYNKAQQEAKQNAQAGIDEFTANKSNTANASATDAKNVAHNDGYTQAQAGYNGQTGPGINTNDPAYKAGQQLRSDENTGVTAAQQATGIDDKSFTPANASQKAAYDAALAGITAGANNNNKGQSVPEGDSAQAKAYADAYNQAHELGVQKAADGANAFNAGQTDTSDKSLAGQAQSQGYKDAQSGHDVAVNNQTLTEAERNNPSFMAGYNAAESARTGLSDIEKGATTATSHADDNAYKQAQQAYKDASDSIAANPDNPAPTTNTSPAYQEIYKQAQADLKKNYDAGKQQFMDAQSSANTSGASSDQGKGRISQGYADAQAGFNAAINGQTITNPNDAQKAGMDAAKTVSDTVKASVDGSYKNSNDPVAQAANSATQSAHNDLLSDPDHDDVATDPSIANNPVKAAAYKQAQEQYKANYDAGTNAYLNNTTEPSDDLGKKGYQEANDGFTAGFSGQTSIANQHSAAQNGLSAGEQALAGYNNALSLKDENANASQVEKDGNSGAKQAFADAKNGTSMSASDLAKEPVAFQAAYNKAKEIAQQAITAGATAFASGQVRPTVTDAITDAQAKAYDDARAGYDAAKTGASLTQEQKDNPSFMAGVKAYQDAQNGRTLFNEGKGLPGDATTAERLAYTATQDAYTAGASDQPQRSDLNQQPGIYQDEYSDSYADAQQKAQAGASEAFGNSASKVDQSNWTQAQKDAYNTGKANAEAGFDKTKQDVTAQNNYPTGSNSGEAFDGAKAGFSDGKSGATTDLTNKTQTFINAYNAAKQEAQDAAKAGADQFNAQQDDSAEANAKDALSVAHVNGYTQAQAGYNGQTGPGIDTNDSSYKAGVKTAQDVAKGSADALTDPSKKDSYNSGSAAQDAAYKATVNGYLDGSDGNNDNATTTDHNQAKAYNDAYKVAKQKGEQAATTGASSYIAGSDKPTGSSAENLAEQKGYQDAKDGYIAAANKDATIPTNATDAYKAGFNANKSGQAGINDIENGTTAANVVDSASYNKAQKAYDDASKAISANPDSPASASDDSPVYQTAYAKAVNDLKQNYQDGTNQFVNGSNSADTSGAKSTQAKTQIEQGYADVQRGFNDKIDGTTTNNANATTQEGANMAQKVIDSVNGVATNNVSNSNDPIVQTANSAAGQAKQDLQNDPDHSTTSDDASIQNNPIKAAAYKVAVNQMHQQYEDGSGSYLNNQAEPSTDLGKQGYDDAQAGFAAGFSGNSVPNEHSATKAGQTAGQSALAGYQDALSNKKDTSGDAMQQQANAAALQAFDDAKNLKTTDLSTKPVVAYQLAYQKAQQDAAAATTSGATAFANGETRPTGNDALSQVKQAAYDYAKSGYEAARDGKITDEDKKNPSFMAGVDAYNESIKGHDAYVNGEQLPEGASAAERAGYTAAQDAYSSGKNDNDKPSDLGSKPEAYQDVYNNAYADAKAKATIGAAEAFNNTTPVSQDGWTQAQKTAYAAGKQNAIAAYNDTKSDNTKANPNASGSDAAQAFDGAKTGFAAGAKGIKPDDLNSQSDTYKAAFNSAYDEASAAANDGLKEYEAGNNDSATASNDSLNQAHKAGYQAVSDGYQAQKAGNADNNNQNVNYQAGINLAKQLANGTNDATTNPSNNGNEYKSTPAQEAAYQATLNGYRDGANGNSDNQTPTSTYTSQSVVYNDAYAAAKQQARQDAATGASDFNKGLDKPYGADSHSIAQAKGYQDASDGYRLAKDTPSASIPTGATDAYIAGYNAYKSSQAGLNDVENNTTTDHVDNDAYAKAQKAYTDASNAIAANPDTPQASQYKDPAYVDAYNKAVSDLQANYQTGQQQFDSGKNVADTTNVTSQQAKDRLAQGYADTKSGFDSVVNNTPISNPNAAQKDGIKSAHTVQDAVSGIVNNNTDATSQDPVYLSATQAAQQAKNDLVDNPGHSYNSDDPTIQNNPIKKAAYAEAIQAMQVQYHAGADAFVNNQAEPSDKLGQDGYQDAQQGFNTGFAGTKVADNADSGVQTGNKYGLSALNGYQDAYNGVSNSNTGDAPRDDANKAALQAFDDAKTGNVTDLSNKSLAYQTAYKKAQDDARQALSQGAQEFADGNASPAVTNAPSGVAAKAYADAVAGYNAAQAGGNYTDEQKANPQFMVGVKAYNDMVSGRQLFTSGGQLTGNESASEKAGYLAAQAAFAAGKNDEPKDSTLANKSVQYQDAYNNAYDSAKQIATSGANDAYATNPTTDTSKLSSTELDAYNAGKQNAQTAYNAIKGDTTTANNNIVDSDAYNSFEGAKAGFAAGKTGNDTSLDGKSTAYINAYKSAKNEAAQAAAAGLAEFAAGKSDTATNSNDALNVAHKNAFDQATAGYNAQVNGQINQNNNDKSYQAGVQTASDMQTGYNDALTNPNRSVYNGTAAQVAAYHATANGFHDGSYGTNNSQPSNDSQAKVYADAYNKAVSAGQAAALAGATTYNSGSAKTDDNSATGQAAQKGYDDAKQGHDDALNNVQAPSNPSAAYQSGAQAVADGKSGATDFNGQKDANANYTSGDTNVQTGHDGAKDGYLDAVEGNNKKSFDTSSNKTQAYQDQYSAEYDKALAKASLGAQNQFTNSNPDKTNWAQADNNAYQAGQASASQGYNEARQNPDDTTHTGNTNVDESFKGAAAAFNDVKNGEEGQNGTSDASPVYQDAYQVALNAAKQVANNGATSFGNGQDLATQVAKLDNNQADKNAFTKGYNDAQSAYAQAQQTPSQESPYATGTNSNLVFEAAQNAFSDVKNGEAGAQANKSSDPAYVAAYQRALNEVQPVATNGASGFSNGVNLQQQLESFGNNQAQKDAYTKGYNDAQTAYGQALQNANDNADHNTSSNGDETYRGAAAALLDVKNGTAGQHANAEQSAPYQAAYAKALAQAQAQSNAGATAFGNKTDLNSALGQFGNNQALSDTFAKGYNDASAGYTDAQKDANMSSTHSTNDDKDEVYRGAADAFNAVSRGDNPTPDASQTNAAYLAAFSRAKDQALQIAKDAAVGFNKGTAQQDLLSAQGDNKALQNAVSRGYVDAQTAYSQAEAQPDTTTHQTDSNADKTFHGASLAFSDVKNGTDGNSRPADSDAVAQSAYDKALSYAQGVAKNGSDTFIKGATLDNTVNSAGANQADKDAIAKGYNDAQTAYAEAQQNPTENNPYAANTNSNLVFAAVANAIADVKANNVGAQANASTDKVYVDAYQRALNEAQPQATNGATGFGQGVNLADELAKFGNNQVQKDAYSRGYNDAQTAYAQALQNANDGSDHASSSNGDEVYRGAAAALQDVKNGHAGQNANAEQSAPFRAAYAKALQEAQAQANAGATAFGNSADLNSSLGQFGNNQALKDVFTTGYTDANNGFNAAQQDASKADDHKTSSNEDVAYVGAADAFNAVAKDKDATPDASQTNPAYISAFNRAKALANQLAQNGAVGFNQGKSQADLLAAQGDNNTLKNEISRGYTDAQTAYGQAKSKPDTESRQTDTNADQTFHGSSLAFNDVKLGQLGSSRPADDDVVAQSAYDKALAEAIEILRSGITGYLSDAQLGDLLDRVGNDQSDRDAITKGYNDAQKAYAQAQQNPTQASPYPANSTNDLVFKAVVNAINDVKGGNDGAQAKASNDIVYIDAYQKALQTAQPETTNGATGFGNDVNLNNQLSSFGDNQSQRAAYSKGYTDAQNGYNLALQNANDGVNHTTNSNEDSVYRGAAAAINDIKNGNPGQYANAEQGAPYKAAYAKALAYVIQVAKTASVTYLQNGSLNDSLGQFGNNQSVKDIFTKGYTDAKVGIELVQLGTDQLASHTNNTNVDNTYRGSVLALIDINSNRPNNHLSDSNDPVFIAAYQREAQIAQQAANNGAKAYTEGLSETAAVNKYSATPEDAAAIRMGYEQSQSGYNDGNKANAQSKSDNQYYLVGFNYADSAYKGYQAANPVQPSNNTPVPTGNVATDDAYKAAMAAIADIKKGIKQDISGQSLAYQTAYNRAYAELQAKKKADQEQDFSKVSKKYYKKNYKLYRVINKHGARVYSSTKFTKHNWVITLKKGDLFKATKIVKYYGTTRFYIGHGEYITGNKDYVVATQLAKADKKKTTKKAKKTTKKKVVKKVTPVIKTKPAKKKVVKKTETTKKPTVVKKHKTKAKQTPIKQTHKKTVQTNTKKTHKKVVAPVVKKQQTINNPGYSVTVTPTKVSRYYRKNYTEFRLQKDALIHTSKNFTDRNWVSTLRRGDIIRVEKVVKFHGITRFYIGHGRYVTSNKEFVVDEKSYVQRKATQDAKKYKASHKSLPKNLLDQSDAYVDAYLKEFYRGSNAKVTFRRKKTDANSKATSNKQVSRYYHENHKKFRVIAKNGIRIHTDLKFSDKNWTAKLQQGNVVRVQKVVKYYGITRLYVGKNEYITANTAFVQKDNN</sequence>
<comment type="caution">
    <text evidence="3">The sequence shown here is derived from an EMBL/GenBank/DDBJ whole genome shotgun (WGS) entry which is preliminary data.</text>
</comment>
<feature type="region of interest" description="Disordered" evidence="1">
    <location>
        <begin position="3128"/>
        <end position="3148"/>
    </location>
</feature>
<feature type="region of interest" description="Disordered" evidence="1">
    <location>
        <begin position="4558"/>
        <end position="4590"/>
    </location>
</feature>
<dbReference type="Pfam" id="PF19087">
    <property type="entry name" value="DUF5776"/>
    <property type="match status" value="3"/>
</dbReference>
<feature type="compositionally biased region" description="Polar residues" evidence="1">
    <location>
        <begin position="5668"/>
        <end position="5689"/>
    </location>
</feature>
<feature type="compositionally biased region" description="Basic residues" evidence="1">
    <location>
        <begin position="7289"/>
        <end position="7304"/>
    </location>
</feature>
<dbReference type="EMBL" id="JXCY01000002">
    <property type="protein sequence ID" value="KOY77142.1"/>
    <property type="molecule type" value="Genomic_DNA"/>
</dbReference>
<dbReference type="PATRIC" id="fig|148814.8.peg.246"/>
<feature type="compositionally biased region" description="Polar residues" evidence="1">
    <location>
        <begin position="4391"/>
        <end position="4409"/>
    </location>
</feature>
<evidence type="ECO:0000313" key="4">
    <source>
        <dbReference type="Proteomes" id="UP000037778"/>
    </source>
</evidence>
<feature type="region of interest" description="Disordered" evidence="1">
    <location>
        <begin position="3845"/>
        <end position="3871"/>
    </location>
</feature>
<feature type="compositionally biased region" description="Polar residues" evidence="1">
    <location>
        <begin position="6632"/>
        <end position="6642"/>
    </location>
</feature>
<feature type="region of interest" description="Disordered" evidence="1">
    <location>
        <begin position="4222"/>
        <end position="4248"/>
    </location>
</feature>
<feature type="compositionally biased region" description="Polar residues" evidence="1">
    <location>
        <begin position="6195"/>
        <end position="6211"/>
    </location>
</feature>
<proteinExistence type="predicted"/>
<name>A0A0M9DC86_9LACO</name>
<feature type="domain" description="DUF5776" evidence="2">
    <location>
        <begin position="7334"/>
        <end position="7400"/>
    </location>
</feature>
<feature type="region of interest" description="Disordered" evidence="1">
    <location>
        <begin position="2238"/>
        <end position="2257"/>
    </location>
</feature>
<feature type="compositionally biased region" description="Low complexity" evidence="1">
    <location>
        <begin position="51"/>
        <end position="111"/>
    </location>
</feature>
<feature type="compositionally biased region" description="Low complexity" evidence="1">
    <location>
        <begin position="5763"/>
        <end position="5773"/>
    </location>
</feature>
<feature type="compositionally biased region" description="Polar residues" evidence="1">
    <location>
        <begin position="256"/>
        <end position="272"/>
    </location>
</feature>
<feature type="region of interest" description="Disordered" evidence="1">
    <location>
        <begin position="4311"/>
        <end position="4337"/>
    </location>
</feature>
<evidence type="ECO:0000313" key="3">
    <source>
        <dbReference type="EMBL" id="KOY77142.1"/>
    </source>
</evidence>
<reference evidence="3 4" key="1">
    <citation type="journal article" date="2015" name="Genome Biol. Evol.">
        <title>Functionally Structured Genomes in Lactobacillus kunkeei Colonizing the Honey Crop and Food Products of Honeybees and Stingless Bees.</title>
        <authorList>
            <person name="Tamarit D."/>
            <person name="Ellegaard K.M."/>
            <person name="Wikander J."/>
            <person name="Olofsson T."/>
            <person name="Vasquez A."/>
            <person name="Andersson S.G."/>
        </authorList>
    </citation>
    <scope>NUCLEOTIDE SEQUENCE [LARGE SCALE GENOMIC DNA]</scope>
    <source>
        <strain evidence="3 4">LAko</strain>
    </source>
</reference>
<protein>
    <recommendedName>
        <fullName evidence="2">DUF5776 domain-containing protein</fullName>
    </recommendedName>
</protein>
<feature type="compositionally biased region" description="Low complexity" evidence="1">
    <location>
        <begin position="2115"/>
        <end position="2128"/>
    </location>
</feature>
<accession>A0A0M9DC86</accession>
<feature type="compositionally biased region" description="Polar residues" evidence="1">
    <location>
        <begin position="3539"/>
        <end position="3558"/>
    </location>
</feature>
<feature type="compositionally biased region" description="Basic and acidic residues" evidence="1">
    <location>
        <begin position="5628"/>
        <end position="5639"/>
    </location>
</feature>
<feature type="region of interest" description="Disordered" evidence="1">
    <location>
        <begin position="4358"/>
        <end position="4409"/>
    </location>
</feature>
<feature type="compositionally biased region" description="Low complexity" evidence="1">
    <location>
        <begin position="2248"/>
        <end position="2257"/>
    </location>
</feature>
<feature type="region of interest" description="Disordered" evidence="1">
    <location>
        <begin position="3471"/>
        <end position="3490"/>
    </location>
</feature>
<feature type="region of interest" description="Disordered" evidence="1">
    <location>
        <begin position="1583"/>
        <end position="1612"/>
    </location>
</feature>